<dbReference type="VEuPathDB" id="VectorBase:LDEU011180"/>
<dbReference type="STRING" id="299467.A0A443S035"/>
<dbReference type="PROSITE" id="PS51549">
    <property type="entry name" value="DM13"/>
    <property type="match status" value="1"/>
</dbReference>
<dbReference type="EMBL" id="NCKV01015082">
    <property type="protein sequence ID" value="RWS20860.1"/>
    <property type="molecule type" value="Genomic_DNA"/>
</dbReference>
<keyword evidence="4" id="KW-1185">Reference proteome</keyword>
<gene>
    <name evidence="3" type="ORF">B4U80_08829</name>
</gene>
<protein>
    <submittedName>
        <fullName evidence="3">Protein Skeletor: isoforms B/C-like protein</fullName>
    </submittedName>
</protein>
<dbReference type="InterPro" id="IPR019545">
    <property type="entry name" value="DM13_domain"/>
</dbReference>
<proteinExistence type="predicted"/>
<feature type="non-terminal residue" evidence="3">
    <location>
        <position position="149"/>
    </location>
</feature>
<sequence>MSIFAEEYKGLKLGKFNSYGHQVGGEVYVIDEHTFLIKNFVYDGLGQDTFFWSGTTVRPSNVGFLVPDETGRTNVLERYFDKDITIRLPDDKKIANIKWLAVWDIRENRNFGDVLIPDGFEPPSPQRVSEFSRQSHGVKSGAVYVINSR</sequence>
<dbReference type="PANTHER" id="PTHR24036:SF16">
    <property type="entry name" value="KNICKKOPF"/>
    <property type="match status" value="1"/>
</dbReference>
<keyword evidence="1" id="KW-0677">Repeat</keyword>
<dbReference type="Proteomes" id="UP000288716">
    <property type="component" value="Unassembled WGS sequence"/>
</dbReference>
<evidence type="ECO:0000256" key="1">
    <source>
        <dbReference type="ARBA" id="ARBA00022737"/>
    </source>
</evidence>
<reference evidence="3 4" key="1">
    <citation type="journal article" date="2018" name="Gigascience">
        <title>Genomes of trombidid mites reveal novel predicted allergens and laterally-transferred genes associated with secondary metabolism.</title>
        <authorList>
            <person name="Dong X."/>
            <person name="Chaisiri K."/>
            <person name="Xia D."/>
            <person name="Armstrong S.D."/>
            <person name="Fang Y."/>
            <person name="Donnelly M.J."/>
            <person name="Kadowaki T."/>
            <person name="McGarry J.W."/>
            <person name="Darby A.C."/>
            <person name="Makepeace B.L."/>
        </authorList>
    </citation>
    <scope>NUCLEOTIDE SEQUENCE [LARGE SCALE GENOMIC DNA]</scope>
    <source>
        <strain evidence="3">UoL-UT</strain>
    </source>
</reference>
<dbReference type="PANTHER" id="PTHR24036">
    <property type="entry name" value="SKELETOR-RELATED"/>
    <property type="match status" value="1"/>
</dbReference>
<dbReference type="Pfam" id="PF10517">
    <property type="entry name" value="DM13"/>
    <property type="match status" value="1"/>
</dbReference>
<dbReference type="AlphaFoldDB" id="A0A443S035"/>
<feature type="domain" description="DM13" evidence="2">
    <location>
        <begin position="9"/>
        <end position="117"/>
    </location>
</feature>
<organism evidence="3 4">
    <name type="scientific">Leptotrombidium deliense</name>
    <dbReference type="NCBI Taxonomy" id="299467"/>
    <lineage>
        <taxon>Eukaryota</taxon>
        <taxon>Metazoa</taxon>
        <taxon>Ecdysozoa</taxon>
        <taxon>Arthropoda</taxon>
        <taxon>Chelicerata</taxon>
        <taxon>Arachnida</taxon>
        <taxon>Acari</taxon>
        <taxon>Acariformes</taxon>
        <taxon>Trombidiformes</taxon>
        <taxon>Prostigmata</taxon>
        <taxon>Anystina</taxon>
        <taxon>Parasitengona</taxon>
        <taxon>Trombiculoidea</taxon>
        <taxon>Trombiculidae</taxon>
        <taxon>Leptotrombidium</taxon>
    </lineage>
</organism>
<evidence type="ECO:0000259" key="2">
    <source>
        <dbReference type="PROSITE" id="PS51549"/>
    </source>
</evidence>
<dbReference type="OrthoDB" id="6485817at2759"/>
<dbReference type="InterPro" id="IPR052126">
    <property type="entry name" value="Spindle_Org/Thrombomodulin"/>
</dbReference>
<evidence type="ECO:0000313" key="3">
    <source>
        <dbReference type="EMBL" id="RWS20860.1"/>
    </source>
</evidence>
<comment type="caution">
    <text evidence="3">The sequence shown here is derived from an EMBL/GenBank/DDBJ whole genome shotgun (WGS) entry which is preliminary data.</text>
</comment>
<name>A0A443S035_9ACAR</name>
<evidence type="ECO:0000313" key="4">
    <source>
        <dbReference type="Proteomes" id="UP000288716"/>
    </source>
</evidence>
<dbReference type="SMART" id="SM00686">
    <property type="entry name" value="DM13"/>
    <property type="match status" value="1"/>
</dbReference>
<accession>A0A443S035</accession>